<accession>A0A3Q9K1A9</accession>
<evidence type="ECO:0000256" key="2">
    <source>
        <dbReference type="ARBA" id="ARBA00022964"/>
    </source>
</evidence>
<organism evidence="5 6">
    <name type="scientific">Streptomyces lydicus</name>
    <dbReference type="NCBI Taxonomy" id="47763"/>
    <lineage>
        <taxon>Bacteria</taxon>
        <taxon>Bacillati</taxon>
        <taxon>Actinomycetota</taxon>
        <taxon>Actinomycetes</taxon>
        <taxon>Kitasatosporales</taxon>
        <taxon>Streptomycetaceae</taxon>
        <taxon>Streptomyces</taxon>
    </lineage>
</organism>
<evidence type="ECO:0000313" key="6">
    <source>
        <dbReference type="Proteomes" id="UP000275579"/>
    </source>
</evidence>
<dbReference type="AlphaFoldDB" id="A0A3Q9K1A9"/>
<protein>
    <submittedName>
        <fullName evidence="5">Oxidoreductase</fullName>
    </submittedName>
</protein>
<sequence length="208" mass="22919">MSTPLVSFDRTTAEDDPFRWYHVRDTFAPADARALRETFPRDGFRMVTRTGMAKSYAMYHRQLHPVDDGEAGAAGLAGPWRRLVAEVTGPAYRAAVAELTGLPVGDAPVEVNVWRYGASCWLDPHVDKPEKLVTHVLYFNEAWPAGRGGDLLLLGSSSGDDVVRRVPPVANTGVLLVRGEDSWHAVERVRDEAGGLERLSAQVVFHRA</sequence>
<dbReference type="Proteomes" id="UP000275579">
    <property type="component" value="Chromosome"/>
</dbReference>
<dbReference type="GO" id="GO:0051213">
    <property type="term" value="F:dioxygenase activity"/>
    <property type="evidence" value="ECO:0007669"/>
    <property type="project" value="UniProtKB-KW"/>
</dbReference>
<keyword evidence="2" id="KW-0223">Dioxygenase</keyword>
<dbReference type="InterPro" id="IPR044862">
    <property type="entry name" value="Pro_4_hyd_alph_FE2OG_OXY"/>
</dbReference>
<comment type="cofactor">
    <cofactor evidence="1">
        <name>L-ascorbate</name>
        <dbReference type="ChEBI" id="CHEBI:38290"/>
    </cofactor>
</comment>
<dbReference type="GO" id="GO:0005506">
    <property type="term" value="F:iron ion binding"/>
    <property type="evidence" value="ECO:0007669"/>
    <property type="project" value="InterPro"/>
</dbReference>
<dbReference type="GO" id="GO:0016705">
    <property type="term" value="F:oxidoreductase activity, acting on paired donors, with incorporation or reduction of molecular oxygen"/>
    <property type="evidence" value="ECO:0007669"/>
    <property type="project" value="InterPro"/>
</dbReference>
<name>A0A3Q9K1A9_9ACTN</name>
<gene>
    <name evidence="5" type="ORF">DDE74_00255</name>
</gene>
<keyword evidence="3" id="KW-0560">Oxidoreductase</keyword>
<feature type="domain" description="Prolyl 4-hydroxylase alpha subunit" evidence="4">
    <location>
        <begin position="18"/>
        <end position="206"/>
    </location>
</feature>
<dbReference type="Gene3D" id="2.60.120.620">
    <property type="entry name" value="q2cbj1_9rhob like domain"/>
    <property type="match status" value="1"/>
</dbReference>
<proteinExistence type="predicted"/>
<evidence type="ECO:0000256" key="1">
    <source>
        <dbReference type="ARBA" id="ARBA00001961"/>
    </source>
</evidence>
<dbReference type="SMART" id="SM00702">
    <property type="entry name" value="P4Hc"/>
    <property type="match status" value="1"/>
</dbReference>
<dbReference type="EMBL" id="CP029042">
    <property type="protein sequence ID" value="AZS69628.1"/>
    <property type="molecule type" value="Genomic_DNA"/>
</dbReference>
<dbReference type="GO" id="GO:0031418">
    <property type="term" value="F:L-ascorbic acid binding"/>
    <property type="evidence" value="ECO:0007669"/>
    <property type="project" value="InterPro"/>
</dbReference>
<evidence type="ECO:0000259" key="4">
    <source>
        <dbReference type="SMART" id="SM00702"/>
    </source>
</evidence>
<evidence type="ECO:0000256" key="3">
    <source>
        <dbReference type="ARBA" id="ARBA00023002"/>
    </source>
</evidence>
<dbReference type="RefSeq" id="WP_127148864.1">
    <property type="nucleotide sequence ID" value="NZ_CP029042.1"/>
</dbReference>
<reference evidence="5 6" key="1">
    <citation type="submission" date="2018-04" db="EMBL/GenBank/DDBJ databases">
        <title>Complete genome sequences of Streptomyces lydicus strain WYEC and characterization of antagonistic properties of biological control agents.</title>
        <authorList>
            <person name="Mariita R.M."/>
            <person name="Sello J.K."/>
        </authorList>
    </citation>
    <scope>NUCLEOTIDE SEQUENCE [LARGE SCALE GENOMIC DNA]</scope>
    <source>
        <strain evidence="5 6">WYEC 108</strain>
    </source>
</reference>
<dbReference type="Pfam" id="PF13640">
    <property type="entry name" value="2OG-FeII_Oxy_3"/>
    <property type="match status" value="1"/>
</dbReference>
<evidence type="ECO:0000313" key="5">
    <source>
        <dbReference type="EMBL" id="AZS69628.1"/>
    </source>
</evidence>
<dbReference type="InterPro" id="IPR006620">
    <property type="entry name" value="Pro_4_hyd_alph"/>
</dbReference>